<comment type="caution">
    <text evidence="9">The sequence shown here is derived from an EMBL/GenBank/DDBJ whole genome shotgun (WGS) entry which is preliminary data.</text>
</comment>
<dbReference type="NCBIfam" id="TIGR03544">
    <property type="entry name" value="DivI1A_domain"/>
    <property type="match status" value="1"/>
</dbReference>
<dbReference type="EMBL" id="BLPF01000005">
    <property type="protein sequence ID" value="GFJ86335.1"/>
    <property type="molecule type" value="Genomic_DNA"/>
</dbReference>
<evidence type="ECO:0000256" key="4">
    <source>
        <dbReference type="ARBA" id="ARBA00022490"/>
    </source>
</evidence>
<evidence type="ECO:0000256" key="5">
    <source>
        <dbReference type="ARBA" id="ARBA00022618"/>
    </source>
</evidence>
<dbReference type="InterPro" id="IPR007793">
    <property type="entry name" value="DivIVA_fam"/>
</dbReference>
<evidence type="ECO:0000256" key="8">
    <source>
        <dbReference type="ARBA" id="ARBA00031737"/>
    </source>
</evidence>
<comment type="subcellular location">
    <subcellularLocation>
        <location evidence="1">Cytoplasm</location>
    </subcellularLocation>
</comment>
<proteinExistence type="inferred from homology"/>
<gene>
    <name evidence="9" type="ORF">Phou_105150</name>
</gene>
<evidence type="ECO:0000256" key="2">
    <source>
        <dbReference type="ARBA" id="ARBA00009008"/>
    </source>
</evidence>
<keyword evidence="4" id="KW-0963">Cytoplasm</keyword>
<dbReference type="Pfam" id="PF05103">
    <property type="entry name" value="DivIVA"/>
    <property type="match status" value="1"/>
</dbReference>
<evidence type="ECO:0000256" key="7">
    <source>
        <dbReference type="ARBA" id="ARBA00023306"/>
    </source>
</evidence>
<name>A0A6V8L0S3_9ACTN</name>
<evidence type="ECO:0000313" key="10">
    <source>
        <dbReference type="Proteomes" id="UP000482800"/>
    </source>
</evidence>
<dbReference type="GO" id="GO:0005737">
    <property type="term" value="C:cytoplasm"/>
    <property type="evidence" value="ECO:0007669"/>
    <property type="project" value="UniProtKB-SubCell"/>
</dbReference>
<keyword evidence="6" id="KW-0175">Coiled coil</keyword>
<organism evidence="9 10">
    <name type="scientific">Phytohabitans houttuyneae</name>
    <dbReference type="NCBI Taxonomy" id="1076126"/>
    <lineage>
        <taxon>Bacteria</taxon>
        <taxon>Bacillati</taxon>
        <taxon>Actinomycetota</taxon>
        <taxon>Actinomycetes</taxon>
        <taxon>Micromonosporales</taxon>
        <taxon>Micromonosporaceae</taxon>
    </lineage>
</organism>
<dbReference type="InterPro" id="IPR019933">
    <property type="entry name" value="DivIVA_domain"/>
</dbReference>
<evidence type="ECO:0000256" key="6">
    <source>
        <dbReference type="ARBA" id="ARBA00023054"/>
    </source>
</evidence>
<reference evidence="9 10" key="1">
    <citation type="submission" date="2020-03" db="EMBL/GenBank/DDBJ databases">
        <title>Whole genome shotgun sequence of Phytohabitans houttuyneae NBRC 108639.</title>
        <authorList>
            <person name="Komaki H."/>
            <person name="Tamura T."/>
        </authorList>
    </citation>
    <scope>NUCLEOTIDE SEQUENCE [LARGE SCALE GENOMIC DNA]</scope>
    <source>
        <strain evidence="9 10">NBRC 108639</strain>
    </source>
</reference>
<evidence type="ECO:0000313" key="9">
    <source>
        <dbReference type="EMBL" id="GFJ86335.1"/>
    </source>
</evidence>
<reference evidence="9 10" key="2">
    <citation type="submission" date="2020-03" db="EMBL/GenBank/DDBJ databases">
        <authorList>
            <person name="Ichikawa N."/>
            <person name="Kimura A."/>
            <person name="Kitahashi Y."/>
            <person name="Uohara A."/>
        </authorList>
    </citation>
    <scope>NUCLEOTIDE SEQUENCE [LARGE SCALE GENOMIC DNA]</scope>
    <source>
        <strain evidence="9 10">NBRC 108639</strain>
    </source>
</reference>
<protein>
    <recommendedName>
        <fullName evidence="3">Cell wall synthesis protein Wag31</fullName>
    </recommendedName>
    <alternativeName>
        <fullName evidence="8">Antigen 84</fullName>
    </alternativeName>
</protein>
<evidence type="ECO:0000256" key="3">
    <source>
        <dbReference type="ARBA" id="ARBA00018787"/>
    </source>
</evidence>
<dbReference type="GO" id="GO:0051301">
    <property type="term" value="P:cell division"/>
    <property type="evidence" value="ECO:0007669"/>
    <property type="project" value="UniProtKB-KW"/>
</dbReference>
<dbReference type="AlphaFoldDB" id="A0A6V8L0S3"/>
<accession>A0A6V8L0S3</accession>
<sequence>MALTPADIHNIAFKKPSIGKRGYDEEHVDAFLDELEQELIRLIEANNDLRNLMAHDRAQAGTAPTNSWPPPWTS</sequence>
<keyword evidence="7" id="KW-0131">Cell cycle</keyword>
<keyword evidence="5" id="KW-0132">Cell division</keyword>
<dbReference type="PANTHER" id="PTHR35794">
    <property type="entry name" value="CELL DIVISION PROTEIN DIVIVA"/>
    <property type="match status" value="1"/>
</dbReference>
<keyword evidence="10" id="KW-1185">Reference proteome</keyword>
<dbReference type="PANTHER" id="PTHR35794:SF2">
    <property type="entry name" value="CELL DIVISION PROTEIN DIVIVA"/>
    <property type="match status" value="1"/>
</dbReference>
<comment type="similarity">
    <text evidence="2">Belongs to the DivIVA family.</text>
</comment>
<dbReference type="Proteomes" id="UP000482800">
    <property type="component" value="Unassembled WGS sequence"/>
</dbReference>
<dbReference type="Gene3D" id="6.10.250.660">
    <property type="match status" value="1"/>
</dbReference>
<evidence type="ECO:0000256" key="1">
    <source>
        <dbReference type="ARBA" id="ARBA00004496"/>
    </source>
</evidence>